<reference evidence="3 4" key="1">
    <citation type="submission" date="2020-04" db="EMBL/GenBank/DDBJ databases">
        <title>Perkinsus chesapeaki whole genome sequence.</title>
        <authorList>
            <person name="Bogema D.R."/>
        </authorList>
    </citation>
    <scope>NUCLEOTIDE SEQUENCE [LARGE SCALE GENOMIC DNA]</scope>
    <source>
        <strain evidence="3">ATCC PRA-425</strain>
    </source>
</reference>
<feature type="coiled-coil region" evidence="1">
    <location>
        <begin position="66"/>
        <end position="118"/>
    </location>
</feature>
<accession>A0A7J6M3Q2</accession>
<name>A0A7J6M3Q2_PERCH</name>
<feature type="compositionally biased region" description="Low complexity" evidence="2">
    <location>
        <begin position="167"/>
        <end position="177"/>
    </location>
</feature>
<dbReference type="Proteomes" id="UP000591131">
    <property type="component" value="Unassembled WGS sequence"/>
</dbReference>
<sequence>MPLERSDSLDHRHGTEILRMLADGLDQSETYDIVLPPIESRHRAAPRRYHEHSARSRRVAASAAVMKTHRETYQDLKRQAVEASRTLAKSIAARDSAAAQLRREEEELETLMARVYELADGDNEAFYEYRTARAKGTEDLHWWLMPTAHGGDVDGQRVLSRCDAAASGGEATPAATPSALCEPSSQARSSSGDHQRQRCHDREKKAQRCLKELRDSLKMCARQEAPCWLDCYNRAVDEVMSVLREEIMESMNPEESAKELKDILHAIEDELSRPARELPRSLLMPRGTPPLPLPFDELCEALEKQMAVDEESAQDRAKTSFEIARAHAETKEALKNERAYHAALEEEFSRDFEIGERRLNDLREKEALPGGDEWWMASFHTFLLREMREIERQVEIDEVDLKTIAALKPRAVEGQVGASSDEVDREIEQLVSRRHMTDRARLRTIELWLENARRDTATQLEESCEPGELRETLIPYHCQLSRAETRTSYGQTDSETYVSSWKAWQGERELTDGARIETTITYRRNNEDMLIEVSLEDMSHPLYHYTQIASIFMPSVGAIELDLGLADPSWGEASQSSRSTTRKGSESKGTVPHLEIEEQLKEAASRVADLIDVDYVKGLPVVSLRKQCVAWRDGSVALKTTTKKLDEMAIQKELVELVSQDVLTDGIQLPFHASLFVPRDPLVGLRVCLLVVSSRLLELKLPPIATSVVRALRALNVECNSRGIEALAGARSRGSDPSLWIDTSKRTEALVRAMLIETNLFASLAECPTLLPSLTLTEICIRGELTEEDSETLGFRPLAVDILVHPDGRLGMRCTRQHP</sequence>
<organism evidence="3 4">
    <name type="scientific">Perkinsus chesapeaki</name>
    <name type="common">Clam parasite</name>
    <name type="synonym">Perkinsus andrewsi</name>
    <dbReference type="NCBI Taxonomy" id="330153"/>
    <lineage>
        <taxon>Eukaryota</taxon>
        <taxon>Sar</taxon>
        <taxon>Alveolata</taxon>
        <taxon>Perkinsozoa</taxon>
        <taxon>Perkinsea</taxon>
        <taxon>Perkinsida</taxon>
        <taxon>Perkinsidae</taxon>
        <taxon>Perkinsus</taxon>
    </lineage>
</organism>
<evidence type="ECO:0000313" key="3">
    <source>
        <dbReference type="EMBL" id="KAF4666178.1"/>
    </source>
</evidence>
<gene>
    <name evidence="3" type="ORF">FOL47_004220</name>
</gene>
<dbReference type="EMBL" id="JAAPAO010000241">
    <property type="protein sequence ID" value="KAF4666178.1"/>
    <property type="molecule type" value="Genomic_DNA"/>
</dbReference>
<feature type="region of interest" description="Disordered" evidence="2">
    <location>
        <begin position="570"/>
        <end position="592"/>
    </location>
</feature>
<evidence type="ECO:0000256" key="1">
    <source>
        <dbReference type="SAM" id="Coils"/>
    </source>
</evidence>
<dbReference type="AlphaFoldDB" id="A0A7J6M3Q2"/>
<comment type="caution">
    <text evidence="3">The sequence shown here is derived from an EMBL/GenBank/DDBJ whole genome shotgun (WGS) entry which is preliminary data.</text>
</comment>
<proteinExistence type="predicted"/>
<keyword evidence="1" id="KW-0175">Coiled coil</keyword>
<keyword evidence="4" id="KW-1185">Reference proteome</keyword>
<feature type="compositionally biased region" description="Basic and acidic residues" evidence="2">
    <location>
        <begin position="191"/>
        <end position="202"/>
    </location>
</feature>
<evidence type="ECO:0000313" key="4">
    <source>
        <dbReference type="Proteomes" id="UP000591131"/>
    </source>
</evidence>
<feature type="region of interest" description="Disordered" evidence="2">
    <location>
        <begin position="167"/>
        <end position="202"/>
    </location>
</feature>
<protein>
    <submittedName>
        <fullName evidence="3">Uncharacterized protein</fullName>
    </submittedName>
</protein>
<evidence type="ECO:0000256" key="2">
    <source>
        <dbReference type="SAM" id="MobiDB-lite"/>
    </source>
</evidence>